<proteinExistence type="inferred from homology"/>
<dbReference type="PANTHER" id="PTHR33768:SF3">
    <property type="entry name" value="MIP11318P"/>
    <property type="match status" value="1"/>
</dbReference>
<feature type="region of interest" description="Disordered" evidence="2">
    <location>
        <begin position="361"/>
        <end position="457"/>
    </location>
</feature>
<evidence type="ECO:0000313" key="3">
    <source>
        <dbReference type="EMBL" id="CAI2365166.1"/>
    </source>
</evidence>
<dbReference type="InterPro" id="IPR029488">
    <property type="entry name" value="Hmw/CFAP97"/>
</dbReference>
<dbReference type="Pfam" id="PF13879">
    <property type="entry name" value="Hmw_CFAP97"/>
    <property type="match status" value="1"/>
</dbReference>
<reference evidence="3" key="1">
    <citation type="submission" date="2023-07" db="EMBL/GenBank/DDBJ databases">
        <authorList>
            <consortium name="AG Swart"/>
            <person name="Singh M."/>
            <person name="Singh A."/>
            <person name="Seah K."/>
            <person name="Emmerich C."/>
        </authorList>
    </citation>
    <scope>NUCLEOTIDE SEQUENCE</scope>
    <source>
        <strain evidence="3">DP1</strain>
    </source>
</reference>
<evidence type="ECO:0000256" key="2">
    <source>
        <dbReference type="SAM" id="MobiDB-lite"/>
    </source>
</evidence>
<feature type="compositionally biased region" description="Basic and acidic residues" evidence="2">
    <location>
        <begin position="422"/>
        <end position="435"/>
    </location>
</feature>
<dbReference type="Proteomes" id="UP001295684">
    <property type="component" value="Unassembled WGS sequence"/>
</dbReference>
<dbReference type="PANTHER" id="PTHR33768">
    <property type="entry name" value="MIP11318P"/>
    <property type="match status" value="1"/>
</dbReference>
<protein>
    <submittedName>
        <fullName evidence="3">Uncharacterized protein</fullName>
    </submittedName>
</protein>
<feature type="compositionally biased region" description="Acidic residues" evidence="2">
    <location>
        <begin position="440"/>
        <end position="457"/>
    </location>
</feature>
<comment type="similarity">
    <text evidence="1">Belongs to the CFAP97 family.</text>
</comment>
<evidence type="ECO:0000313" key="4">
    <source>
        <dbReference type="Proteomes" id="UP001295684"/>
    </source>
</evidence>
<comment type="caution">
    <text evidence="3">The sequence shown here is derived from an EMBL/GenBank/DDBJ whole genome shotgun (WGS) entry which is preliminary data.</text>
</comment>
<dbReference type="EMBL" id="CAMPGE010006321">
    <property type="protein sequence ID" value="CAI2365166.1"/>
    <property type="molecule type" value="Genomic_DNA"/>
</dbReference>
<organism evidence="3 4">
    <name type="scientific">Euplotes crassus</name>
    <dbReference type="NCBI Taxonomy" id="5936"/>
    <lineage>
        <taxon>Eukaryota</taxon>
        <taxon>Sar</taxon>
        <taxon>Alveolata</taxon>
        <taxon>Ciliophora</taxon>
        <taxon>Intramacronucleata</taxon>
        <taxon>Spirotrichea</taxon>
        <taxon>Hypotrichia</taxon>
        <taxon>Euplotida</taxon>
        <taxon>Euplotidae</taxon>
        <taxon>Moneuplotes</taxon>
    </lineage>
</organism>
<keyword evidence="4" id="KW-1185">Reference proteome</keyword>
<gene>
    <name evidence="3" type="ORF">ECRASSUSDP1_LOCUS6516</name>
</gene>
<name>A0AAD1UAK0_EUPCR</name>
<dbReference type="AlphaFoldDB" id="A0AAD1UAK0"/>
<accession>A0AAD1UAK0</accession>
<dbReference type="InterPro" id="IPR038792">
    <property type="entry name" value="CFAP97D1/2"/>
</dbReference>
<evidence type="ECO:0000256" key="1">
    <source>
        <dbReference type="ARBA" id="ARBA00008315"/>
    </source>
</evidence>
<sequence>MDRAEAFGTSKVVVDKIKERKMKQHLKEIRCAKSLLDNSIPNSMRLRKSNPKKERMLEERYTEIERANRILLEKMANIIGNKKFKHHRYKPKSTKFSSSFFMPGIEVKSSLNSGKRKRELSRINFENDKLLKRLQDKKPTYDIVRWAKDRRKNERIIQNISTYPTMTRKRHQSVPRKRLVKIKHAANKTQNIMNKKGFQGIKELNNSANASSDNFLTSQPIHDVFNKTNAIDASQQTMYANKGRMILDSNFTKIKKKIRPFPTQPNSISTKRILLFEKKQRIGKKDYLVEVSRDKLHMFIIAFLIENPKYYTLQIPMKQAFKLLLDLENSFEALIGLLYFKHKRLVLPDIFRPQFSPRNMAVGTRTTTNKDSQQKRAFDGGFYDKGTISEATASRPALENDEFVKPLIESQNEEDTQNVVETGHKPVETTKKDPEASSPAEEEKDEEDDQYNFDFEP</sequence>